<dbReference type="Pfam" id="PF05901">
    <property type="entry name" value="Excalibur"/>
    <property type="match status" value="1"/>
</dbReference>
<comment type="caution">
    <text evidence="3">The sequence shown here is derived from an EMBL/GenBank/DDBJ whole genome shotgun (WGS) entry which is preliminary data.</text>
</comment>
<keyword evidence="4" id="KW-1185">Reference proteome</keyword>
<dbReference type="EMBL" id="BMOL01000017">
    <property type="protein sequence ID" value="GGL89789.1"/>
    <property type="molecule type" value="Genomic_DNA"/>
</dbReference>
<reference evidence="4" key="1">
    <citation type="journal article" date="2019" name="Int. J. Syst. Evol. Microbiol.">
        <title>The Global Catalogue of Microorganisms (GCM) 10K type strain sequencing project: providing services to taxonomists for standard genome sequencing and annotation.</title>
        <authorList>
            <consortium name="The Broad Institute Genomics Platform"/>
            <consortium name="The Broad Institute Genome Sequencing Center for Infectious Disease"/>
            <person name="Wu L."/>
            <person name="Ma J."/>
        </authorList>
    </citation>
    <scope>NUCLEOTIDE SEQUENCE [LARGE SCALE GENOMIC DNA]</scope>
    <source>
        <strain evidence="4">JCM 15442</strain>
    </source>
</reference>
<dbReference type="Proteomes" id="UP000639973">
    <property type="component" value="Unassembled WGS sequence"/>
</dbReference>
<feature type="domain" description="Excalibur calcium-binding" evidence="2">
    <location>
        <begin position="278"/>
        <end position="315"/>
    </location>
</feature>
<proteinExistence type="predicted"/>
<accession>A0ABQ2GEK8</accession>
<dbReference type="SMART" id="SM00894">
    <property type="entry name" value="Excalibur"/>
    <property type="match status" value="1"/>
</dbReference>
<organism evidence="3 4">
    <name type="scientific">Deinococcus aerolatus</name>
    <dbReference type="NCBI Taxonomy" id="522487"/>
    <lineage>
        <taxon>Bacteria</taxon>
        <taxon>Thermotogati</taxon>
        <taxon>Deinococcota</taxon>
        <taxon>Deinococci</taxon>
        <taxon>Deinococcales</taxon>
        <taxon>Deinococcaceae</taxon>
        <taxon>Deinococcus</taxon>
    </lineage>
</organism>
<evidence type="ECO:0000259" key="2">
    <source>
        <dbReference type="SMART" id="SM00894"/>
    </source>
</evidence>
<feature type="signal peptide" evidence="1">
    <location>
        <begin position="1"/>
        <end position="16"/>
    </location>
</feature>
<evidence type="ECO:0000313" key="4">
    <source>
        <dbReference type="Proteomes" id="UP000639973"/>
    </source>
</evidence>
<dbReference type="SUPFAM" id="SSF55486">
    <property type="entry name" value="Metalloproteases ('zincins'), catalytic domain"/>
    <property type="match status" value="1"/>
</dbReference>
<gene>
    <name evidence="3" type="ORF">GCM10010840_29840</name>
</gene>
<evidence type="ECO:0000256" key="1">
    <source>
        <dbReference type="SAM" id="SignalP"/>
    </source>
</evidence>
<sequence length="318" mass="33358">MWCLALSWTLLGSAGAATFGIETRLLGRPLTAQQQATVREAATRVSALITSPFAPVRVDIAANECDRGLPRVQGTLKQLLVFVVVKQLGDDVYATGMPCDLRDGSYLPVYGVIDLNSVGLSELPREDLLDTMIHELLHVLGVGTLWEPEYRVSVSGDTDGRTFVRRVGGVLYYTGPRALAAYRALGGQKQGVPLDPDAGHWSGQAVCAEILSGSASDFTGQVNPVSLLTLGALEDLGYRVNRAGAERFKLPQGSCAAQAKRDAAAARAGAPVKVPQGGFATCAAAHAAGVPLPIRRGQAGYRTGLDGDGDGLACESGR</sequence>
<dbReference type="InterPro" id="IPR008613">
    <property type="entry name" value="Excalibur_Ca-bd_domain"/>
</dbReference>
<evidence type="ECO:0000313" key="3">
    <source>
        <dbReference type="EMBL" id="GGL89789.1"/>
    </source>
</evidence>
<feature type="chain" id="PRO_5046888281" description="Excalibur calcium-binding domain-containing protein" evidence="1">
    <location>
        <begin position="17"/>
        <end position="318"/>
    </location>
</feature>
<name>A0ABQ2GEK8_9DEIO</name>
<protein>
    <recommendedName>
        <fullName evidence="2">Excalibur calcium-binding domain-containing protein</fullName>
    </recommendedName>
</protein>
<keyword evidence="1" id="KW-0732">Signal</keyword>